<name>A0AAV5TVU4_9BILA</name>
<dbReference type="PANTHER" id="PTHR44755">
    <property type="entry name" value="NATRIURETIC PEPTIDE RECEPTOR 3-RELATED"/>
    <property type="match status" value="1"/>
</dbReference>
<sequence>SNNDKFRLTIWKALPVIDEAIDEAVNRGLMPKNWLNISYFDSRYWQDATLAERHSTVGVINAYCERQLDIVFGFADSYGLATVSKVSAGFFTNGIPVMTTAGLPSMLQSRKSFPNLIRMQGSYIQMAAAMYQLIAYNEPKFNNETGVEEKTNSLNYLRMLFMYHDKRRAVNKPKVEEKKEATIDEMFSSHCYFSLYAIKNYFTDKSPTFKNEWSINTPSMPFDEEEQMNRKGYEEMLKEASEVSNG</sequence>
<keyword evidence="2" id="KW-1185">Reference proteome</keyword>
<accession>A0AAV5TVU4</accession>
<dbReference type="InterPro" id="IPR052612">
    <property type="entry name" value="ANP_Clearance_Receptor"/>
</dbReference>
<dbReference type="PANTHER" id="PTHR44755:SF9">
    <property type="entry name" value="PROTEIN CBG14864"/>
    <property type="match status" value="1"/>
</dbReference>
<dbReference type="GO" id="GO:0007165">
    <property type="term" value="P:signal transduction"/>
    <property type="evidence" value="ECO:0007669"/>
    <property type="project" value="TreeGrafter"/>
</dbReference>
<dbReference type="SUPFAM" id="SSF53822">
    <property type="entry name" value="Periplasmic binding protein-like I"/>
    <property type="match status" value="1"/>
</dbReference>
<reference evidence="1" key="1">
    <citation type="submission" date="2023-10" db="EMBL/GenBank/DDBJ databases">
        <title>Genome assembly of Pristionchus species.</title>
        <authorList>
            <person name="Yoshida K."/>
            <person name="Sommer R.J."/>
        </authorList>
    </citation>
    <scope>NUCLEOTIDE SEQUENCE</scope>
    <source>
        <strain evidence="1">RS0144</strain>
    </source>
</reference>
<dbReference type="GO" id="GO:0038023">
    <property type="term" value="F:signaling receptor activity"/>
    <property type="evidence" value="ECO:0007669"/>
    <property type="project" value="TreeGrafter"/>
</dbReference>
<protein>
    <recommendedName>
        <fullName evidence="3">Receptor ligand binding region domain-containing protein</fullName>
    </recommendedName>
</protein>
<dbReference type="InterPro" id="IPR028082">
    <property type="entry name" value="Peripla_BP_I"/>
</dbReference>
<feature type="non-terminal residue" evidence="1">
    <location>
        <position position="1"/>
    </location>
</feature>
<evidence type="ECO:0000313" key="2">
    <source>
        <dbReference type="Proteomes" id="UP001432027"/>
    </source>
</evidence>
<dbReference type="AlphaFoldDB" id="A0AAV5TVU4"/>
<dbReference type="GO" id="GO:0017046">
    <property type="term" value="F:peptide hormone binding"/>
    <property type="evidence" value="ECO:0007669"/>
    <property type="project" value="TreeGrafter"/>
</dbReference>
<dbReference type="Gene3D" id="3.40.50.2300">
    <property type="match status" value="1"/>
</dbReference>
<dbReference type="EMBL" id="BTSX01000005">
    <property type="protein sequence ID" value="GMS98404.1"/>
    <property type="molecule type" value="Genomic_DNA"/>
</dbReference>
<evidence type="ECO:0000313" key="1">
    <source>
        <dbReference type="EMBL" id="GMS98404.1"/>
    </source>
</evidence>
<comment type="caution">
    <text evidence="1">The sequence shown here is derived from an EMBL/GenBank/DDBJ whole genome shotgun (WGS) entry which is preliminary data.</text>
</comment>
<organism evidence="1 2">
    <name type="scientific">Pristionchus entomophagus</name>
    <dbReference type="NCBI Taxonomy" id="358040"/>
    <lineage>
        <taxon>Eukaryota</taxon>
        <taxon>Metazoa</taxon>
        <taxon>Ecdysozoa</taxon>
        <taxon>Nematoda</taxon>
        <taxon>Chromadorea</taxon>
        <taxon>Rhabditida</taxon>
        <taxon>Rhabditina</taxon>
        <taxon>Diplogasteromorpha</taxon>
        <taxon>Diplogasteroidea</taxon>
        <taxon>Neodiplogasteridae</taxon>
        <taxon>Pristionchus</taxon>
    </lineage>
</organism>
<proteinExistence type="predicted"/>
<gene>
    <name evidence="1" type="ORF">PENTCL1PPCAC_20579</name>
</gene>
<feature type="non-terminal residue" evidence="1">
    <location>
        <position position="246"/>
    </location>
</feature>
<evidence type="ECO:0008006" key="3">
    <source>
        <dbReference type="Google" id="ProtNLM"/>
    </source>
</evidence>
<dbReference type="Proteomes" id="UP001432027">
    <property type="component" value="Unassembled WGS sequence"/>
</dbReference>